<organism evidence="8">
    <name type="scientific">Strongyloides ratti</name>
    <name type="common">Parasitic roundworm</name>
    <dbReference type="NCBI Taxonomy" id="34506"/>
    <lineage>
        <taxon>Eukaryota</taxon>
        <taxon>Metazoa</taxon>
        <taxon>Ecdysozoa</taxon>
        <taxon>Nematoda</taxon>
        <taxon>Chromadorea</taxon>
        <taxon>Rhabditida</taxon>
        <taxon>Tylenchina</taxon>
        <taxon>Panagrolaimomorpha</taxon>
        <taxon>Strongyloidoidea</taxon>
        <taxon>Strongyloididae</taxon>
        <taxon>Strongyloides</taxon>
    </lineage>
</organism>
<evidence type="ECO:0000256" key="3">
    <source>
        <dbReference type="PROSITE-ProRule" id="PRU01211"/>
    </source>
</evidence>
<evidence type="ECO:0000256" key="5">
    <source>
        <dbReference type="SAM" id="Phobius"/>
    </source>
</evidence>
<dbReference type="PRINTS" id="PR00480">
    <property type="entry name" value="ASTACIN"/>
</dbReference>
<proteinExistence type="predicted"/>
<dbReference type="OrthoDB" id="5913174at2759"/>
<dbReference type="Proteomes" id="UP000035682">
    <property type="component" value="Unplaced"/>
</dbReference>
<dbReference type="InterPro" id="IPR024079">
    <property type="entry name" value="MetalloPept_cat_dom_sf"/>
</dbReference>
<protein>
    <recommendedName>
        <fullName evidence="4">Metalloendopeptidase</fullName>
        <ecNumber evidence="4">3.4.24.-</ecNumber>
    </recommendedName>
</protein>
<gene>
    <name evidence="8 10 11" type="ORF">SRAE_X000146700</name>
</gene>
<dbReference type="PANTHER" id="PTHR10127:SF802">
    <property type="entry name" value="ZINC METALLOPROTEINASE NAS-10"/>
    <property type="match status" value="1"/>
</dbReference>
<keyword evidence="3 4" id="KW-0479">Metal-binding</keyword>
<evidence type="ECO:0000256" key="1">
    <source>
        <dbReference type="ARBA" id="ARBA00023157"/>
    </source>
</evidence>
<dbReference type="EMBL" id="LN609396">
    <property type="protein sequence ID" value="CEF59721.1"/>
    <property type="molecule type" value="Genomic_DNA"/>
</dbReference>
<dbReference type="Pfam" id="PF01400">
    <property type="entry name" value="Astacin"/>
    <property type="match status" value="1"/>
</dbReference>
<comment type="caution">
    <text evidence="3">Lacks conserved residue(s) required for the propagation of feature annotation.</text>
</comment>
<keyword evidence="5" id="KW-0472">Membrane</keyword>
<dbReference type="GO" id="GO:0004222">
    <property type="term" value="F:metalloendopeptidase activity"/>
    <property type="evidence" value="ECO:0007669"/>
    <property type="project" value="UniProtKB-UniRule"/>
</dbReference>
<keyword evidence="2" id="KW-0863">Zinc-finger</keyword>
<evidence type="ECO:0000313" key="9">
    <source>
        <dbReference type="Proteomes" id="UP000035682"/>
    </source>
</evidence>
<keyword evidence="3 4" id="KW-0482">Metalloprotease</keyword>
<feature type="binding site" evidence="3">
    <location>
        <position position="145"/>
    </location>
    <ligand>
        <name>Zn(2+)</name>
        <dbReference type="ChEBI" id="CHEBI:29105"/>
        <note>catalytic</note>
    </ligand>
</feature>
<dbReference type="InterPro" id="IPR001506">
    <property type="entry name" value="Peptidase_M12A"/>
</dbReference>
<dbReference type="CTD" id="36384532"/>
<feature type="binding site" evidence="3">
    <location>
        <position position="149"/>
    </location>
    <ligand>
        <name>Zn(2+)</name>
        <dbReference type="ChEBI" id="CHEBI:29105"/>
        <note>catalytic</note>
    </ligand>
</feature>
<keyword evidence="1" id="KW-1015">Disulfide bond</keyword>
<feature type="active site" evidence="3">
    <location>
        <position position="146"/>
    </location>
</feature>
<comment type="cofactor">
    <cofactor evidence="3 4">
        <name>Zn(2+)</name>
        <dbReference type="ChEBI" id="CHEBI:29105"/>
    </cofactor>
    <text evidence="3 4">Binds 1 zinc ion per subunit.</text>
</comment>
<evidence type="ECO:0000313" key="10">
    <source>
        <dbReference type="WBParaSite" id="SRAE_X000146700.1"/>
    </source>
</evidence>
<keyword evidence="9" id="KW-1185">Reference proteome</keyword>
<keyword evidence="5" id="KW-0812">Transmembrane</keyword>
<reference evidence="10" key="3">
    <citation type="submission" date="2020-12" db="UniProtKB">
        <authorList>
            <consortium name="WormBaseParasite"/>
        </authorList>
    </citation>
    <scope>IDENTIFICATION</scope>
</reference>
<dbReference type="GeneID" id="36384532"/>
<dbReference type="PANTHER" id="PTHR10127">
    <property type="entry name" value="DISCOIDIN, CUB, EGF, LAMININ , AND ZINC METALLOPROTEASE DOMAIN CONTAINING"/>
    <property type="match status" value="1"/>
</dbReference>
<dbReference type="PROSITE" id="PS51270">
    <property type="entry name" value="ZF_CTCHY"/>
    <property type="match status" value="1"/>
</dbReference>
<dbReference type="RefSeq" id="XP_024498932.1">
    <property type="nucleotide sequence ID" value="XM_024649296.1"/>
</dbReference>
<dbReference type="Gene3D" id="3.40.390.10">
    <property type="entry name" value="Collagenase (Catalytic Domain)"/>
    <property type="match status" value="1"/>
</dbReference>
<dbReference type="WormBase" id="SRAE_X000146700">
    <property type="protein sequence ID" value="SRP10846"/>
    <property type="gene ID" value="WBGene00267038"/>
</dbReference>
<keyword evidence="3 4" id="KW-0645">Protease</keyword>
<dbReference type="InterPro" id="IPR017921">
    <property type="entry name" value="Znf_CTCHY"/>
</dbReference>
<dbReference type="GO" id="GO:0008270">
    <property type="term" value="F:zinc ion binding"/>
    <property type="evidence" value="ECO:0007669"/>
    <property type="project" value="UniProtKB-UniRule"/>
</dbReference>
<name>A0A090MNU1_STRRB</name>
<evidence type="ECO:0000256" key="4">
    <source>
        <dbReference type="RuleBase" id="RU361183"/>
    </source>
</evidence>
<dbReference type="AlphaFoldDB" id="A0A090MNU1"/>
<keyword evidence="3 4" id="KW-0378">Hydrolase</keyword>
<keyword evidence="5" id="KW-1133">Transmembrane helix</keyword>
<feature type="transmembrane region" description="Helical" evidence="5">
    <location>
        <begin position="6"/>
        <end position="25"/>
    </location>
</feature>
<feature type="binding site" evidence="3">
    <location>
        <position position="155"/>
    </location>
    <ligand>
        <name>Zn(2+)</name>
        <dbReference type="ChEBI" id="CHEBI:29105"/>
        <note>catalytic</note>
    </ligand>
</feature>
<dbReference type="WBParaSite" id="SRAE_X000146700.1">
    <property type="protein sequence ID" value="SRAE_X000146700.1"/>
    <property type="gene ID" value="WBGene00267038"/>
</dbReference>
<dbReference type="SUPFAM" id="SSF55486">
    <property type="entry name" value="Metalloproteases ('zincins'), catalytic domain"/>
    <property type="match status" value="1"/>
</dbReference>
<dbReference type="PROSITE" id="PS51864">
    <property type="entry name" value="ASTACIN"/>
    <property type="match status" value="1"/>
</dbReference>
<evidence type="ECO:0000313" key="8">
    <source>
        <dbReference type="EMBL" id="CEF59721.1"/>
    </source>
</evidence>
<sequence>MKKTIYIYIFSIIKFILIIYFWCIYKNSIYKHNQIIVSNDIIFNDIHIDYKRDLFRDFRNPWISPINYCVGSSVSSKNVKIAIEEVINHTCIKFNKINETTNKTQELLFEQGQRCISYIGHIESNHTQIIELTPDCYDNPYIILHEIGHALGLVHEHARTDRDKYIKINAGNMRSDRLSNLEILKTPAYFNYSTYYDYAALMHYNQYEFATLWSYLFSWPVMESKLEREYSWMIGQRKKMTFNEFKQINLFYCNWCNWVDNKTGLQIENQDSQTLCKNGGYPNFNNCSRCICPTGYTGDLCDKIITSDTKCGKTNFNVNSSEIPIILNDKMNCYIYLKAKDSKKVLLKVTYVNAPYKESICTEDVGYQFKYRKDKGATGLLLCGHHSRLIILKSELNDILIFYKGESKHSFMHFTFKEVD</sequence>
<evidence type="ECO:0000256" key="2">
    <source>
        <dbReference type="PROSITE-ProRule" id="PRU00965"/>
    </source>
</evidence>
<dbReference type="SMART" id="SM00235">
    <property type="entry name" value="ZnMc"/>
    <property type="match status" value="1"/>
</dbReference>
<dbReference type="GO" id="GO:0006508">
    <property type="term" value="P:proteolysis"/>
    <property type="evidence" value="ECO:0007669"/>
    <property type="project" value="UniProtKB-KW"/>
</dbReference>
<evidence type="ECO:0000313" key="11">
    <source>
        <dbReference type="WormBase" id="SRAE_X000146700"/>
    </source>
</evidence>
<dbReference type="InterPro" id="IPR006026">
    <property type="entry name" value="Peptidase_Metallo"/>
</dbReference>
<feature type="domain" description="Peptidase M12A" evidence="7">
    <location>
        <begin position="53"/>
        <end position="254"/>
    </location>
</feature>
<evidence type="ECO:0000259" key="7">
    <source>
        <dbReference type="PROSITE" id="PS51864"/>
    </source>
</evidence>
<feature type="domain" description="CTCHY-type" evidence="6">
    <location>
        <begin position="248"/>
        <end position="312"/>
    </location>
</feature>
<keyword evidence="3 4" id="KW-0862">Zinc</keyword>
<evidence type="ECO:0000259" key="6">
    <source>
        <dbReference type="PROSITE" id="PS51270"/>
    </source>
</evidence>
<reference evidence="9" key="2">
    <citation type="submission" date="2014-09" db="EMBL/GenBank/DDBJ databases">
        <authorList>
            <person name="Martin A.A."/>
        </authorList>
    </citation>
    <scope>NUCLEOTIDE SEQUENCE</scope>
    <source>
        <strain evidence="9">ED321</strain>
    </source>
</reference>
<accession>A0A090MNU1</accession>
<reference evidence="8" key="1">
    <citation type="submission" date="2014-09" db="EMBL/GenBank/DDBJ databases">
        <authorList>
            <person name="Aslett A.Martin."/>
        </authorList>
    </citation>
    <scope>NUCLEOTIDE SEQUENCE</scope>
    <source>
        <strain evidence="8">ED321 Heterogonic</strain>
    </source>
</reference>
<dbReference type="EC" id="3.4.24.-" evidence="4"/>